<accession>A0A1A8ZDN5</accession>
<feature type="signal peptide" evidence="1">
    <location>
        <begin position="1"/>
        <end position="26"/>
    </location>
</feature>
<dbReference type="EMBL" id="LT594324">
    <property type="protein sequence ID" value="SBT41971.1"/>
    <property type="molecule type" value="Genomic_DNA"/>
</dbReference>
<sequence length="231" mass="23656">MKIRTALVVVAAACATALTGCGDEEAAPTGAEVALTATDTTCEVAATSFAPGPVTFAVTNRGQQTTEVYLYGREDDGFTKVVAEVENVGPGLTRNLRATLSGGEYEIACKPGQKGDGIRTRITVSDGATDAPAAEPAYDREVEIEVAASGITGLDGLIAEPGDKIEFKLTNKTPTARTLTVADPSGKTVAEVTADPNGGAEKIVSLGGEGDWKLTVEGQGATPVTSRLVVR</sequence>
<organism evidence="2 3">
    <name type="scientific">Micromonospora narathiwatensis</name>
    <dbReference type="NCBI Taxonomy" id="299146"/>
    <lineage>
        <taxon>Bacteria</taxon>
        <taxon>Bacillati</taxon>
        <taxon>Actinomycetota</taxon>
        <taxon>Actinomycetes</taxon>
        <taxon>Micromonosporales</taxon>
        <taxon>Micromonosporaceae</taxon>
        <taxon>Micromonospora</taxon>
    </lineage>
</organism>
<keyword evidence="1" id="KW-0732">Signal</keyword>
<proteinExistence type="predicted"/>
<name>A0A1A8ZDN5_9ACTN</name>
<dbReference type="Proteomes" id="UP000198765">
    <property type="component" value="Chromosome I"/>
</dbReference>
<evidence type="ECO:0000313" key="2">
    <source>
        <dbReference type="EMBL" id="SBT41971.1"/>
    </source>
</evidence>
<protein>
    <submittedName>
        <fullName evidence="2">Cupredoxin-like domain-containing protein</fullName>
    </submittedName>
</protein>
<reference evidence="2 3" key="1">
    <citation type="submission" date="2016-06" db="EMBL/GenBank/DDBJ databases">
        <authorList>
            <person name="Kjaerup R.B."/>
            <person name="Dalgaard T.S."/>
            <person name="Juul-Madsen H.R."/>
        </authorList>
    </citation>
    <scope>NUCLEOTIDE SEQUENCE [LARGE SCALE GENOMIC DNA]</scope>
    <source>
        <strain evidence="2 3">DSM 45248</strain>
    </source>
</reference>
<keyword evidence="3" id="KW-1185">Reference proteome</keyword>
<evidence type="ECO:0000256" key="1">
    <source>
        <dbReference type="SAM" id="SignalP"/>
    </source>
</evidence>
<feature type="chain" id="PRO_5008382607" evidence="1">
    <location>
        <begin position="27"/>
        <end position="231"/>
    </location>
</feature>
<dbReference type="PATRIC" id="fig|299146.4.peg.1429"/>
<evidence type="ECO:0000313" key="3">
    <source>
        <dbReference type="Proteomes" id="UP000198765"/>
    </source>
</evidence>
<gene>
    <name evidence="2" type="ORF">GA0070621_1380</name>
</gene>
<dbReference type="Gene3D" id="2.60.40.420">
    <property type="entry name" value="Cupredoxins - blue copper proteins"/>
    <property type="match status" value="1"/>
</dbReference>
<dbReference type="RefSeq" id="WP_091192431.1">
    <property type="nucleotide sequence ID" value="NZ_LT594324.1"/>
</dbReference>
<dbReference type="PANTHER" id="PTHR39192">
    <property type="entry name" value="IRON UPTAKE SYSTEM COMPONENT EFEO"/>
    <property type="match status" value="1"/>
</dbReference>
<dbReference type="PROSITE" id="PS51257">
    <property type="entry name" value="PROKAR_LIPOPROTEIN"/>
    <property type="match status" value="1"/>
</dbReference>
<dbReference type="PANTHER" id="PTHR39192:SF1">
    <property type="entry name" value="IRON UPTAKE SYSTEM COMPONENT EFEO"/>
    <property type="match status" value="1"/>
</dbReference>
<dbReference type="InterPro" id="IPR050894">
    <property type="entry name" value="EfeM/EfeO_iron_uptake"/>
</dbReference>
<dbReference type="InterPro" id="IPR008972">
    <property type="entry name" value="Cupredoxin"/>
</dbReference>
<dbReference type="AlphaFoldDB" id="A0A1A8ZDN5"/>
<dbReference type="OrthoDB" id="7260758at2"/>